<evidence type="ECO:0000313" key="3">
    <source>
        <dbReference type="Proteomes" id="UP001212821"/>
    </source>
</evidence>
<evidence type="ECO:0000313" key="2">
    <source>
        <dbReference type="EMBL" id="WBP85803.1"/>
    </source>
</evidence>
<feature type="domain" description="Bacterial bifunctional deaminase-reductase C-terminal" evidence="1">
    <location>
        <begin position="4"/>
        <end position="184"/>
    </location>
</feature>
<dbReference type="Gene3D" id="3.40.430.10">
    <property type="entry name" value="Dihydrofolate Reductase, subunit A"/>
    <property type="match status" value="1"/>
</dbReference>
<name>A0ABY7PZD1_9ACTN</name>
<dbReference type="Pfam" id="PF01872">
    <property type="entry name" value="RibD_C"/>
    <property type="match status" value="1"/>
</dbReference>
<accession>A0ABY7PZD1</accession>
<dbReference type="InterPro" id="IPR002734">
    <property type="entry name" value="RibDG_C"/>
</dbReference>
<dbReference type="SUPFAM" id="SSF53597">
    <property type="entry name" value="Dihydrofolate reductase-like"/>
    <property type="match status" value="1"/>
</dbReference>
<dbReference type="RefSeq" id="WP_270142036.1">
    <property type="nucleotide sequence ID" value="NZ_CP115450.1"/>
</dbReference>
<dbReference type="PANTHER" id="PTHR38011:SF11">
    <property type="entry name" value="2,5-DIAMINO-6-RIBOSYLAMINO-4(3H)-PYRIMIDINONE 5'-PHOSPHATE REDUCTASE"/>
    <property type="match status" value="1"/>
</dbReference>
<keyword evidence="3" id="KW-1185">Reference proteome</keyword>
<evidence type="ECO:0000259" key="1">
    <source>
        <dbReference type="Pfam" id="PF01872"/>
    </source>
</evidence>
<organism evidence="2 3">
    <name type="scientific">Kitasatospora cathayae</name>
    <dbReference type="NCBI Taxonomy" id="3004092"/>
    <lineage>
        <taxon>Bacteria</taxon>
        <taxon>Bacillati</taxon>
        <taxon>Actinomycetota</taxon>
        <taxon>Actinomycetes</taxon>
        <taxon>Kitasatosporales</taxon>
        <taxon>Streptomycetaceae</taxon>
        <taxon>Kitasatospora</taxon>
    </lineage>
</organism>
<dbReference type="InterPro" id="IPR050765">
    <property type="entry name" value="Riboflavin_Biosynth_HTPR"/>
</dbReference>
<protein>
    <submittedName>
        <fullName evidence="2">Dihydrofolate reductase family protein</fullName>
    </submittedName>
</protein>
<sequence length="204" mass="21900">MRKLSYFVGATIDGFIAAPDGGYDFYAPFLTEDYTPTIFTEYPETVATPGRAAVGIADAPNKRFDTVLQGRGSYDAGLAVGLTSPYAHLRQIVFSRSLETSPDPAVEVTTEDPLSVVRRLKQEDGLGIWLCGGADLAGQLLPEIDELIVKQYPVVVGSGIPLFRAGFEPRAFTLTDSRIFERGNVVLTYARTSPSASTDSPAAG</sequence>
<gene>
    <name evidence="2" type="ORF">O1G21_08065</name>
</gene>
<dbReference type="InterPro" id="IPR024072">
    <property type="entry name" value="DHFR-like_dom_sf"/>
</dbReference>
<dbReference type="Proteomes" id="UP001212821">
    <property type="component" value="Chromosome"/>
</dbReference>
<proteinExistence type="predicted"/>
<dbReference type="PANTHER" id="PTHR38011">
    <property type="entry name" value="DIHYDROFOLATE REDUCTASE FAMILY PROTEIN (AFU_ORTHOLOGUE AFUA_8G06820)"/>
    <property type="match status" value="1"/>
</dbReference>
<reference evidence="3" key="1">
    <citation type="submission" date="2022-12" db="EMBL/GenBank/DDBJ databases">
        <authorList>
            <person name="Mo P."/>
        </authorList>
    </citation>
    <scope>NUCLEOTIDE SEQUENCE [LARGE SCALE GENOMIC DNA]</scope>
    <source>
        <strain evidence="3">HUAS 3-15</strain>
    </source>
</reference>
<dbReference type="EMBL" id="CP115450">
    <property type="protein sequence ID" value="WBP85803.1"/>
    <property type="molecule type" value="Genomic_DNA"/>
</dbReference>